<evidence type="ECO:0000313" key="1">
    <source>
        <dbReference type="EMBL" id="MBV4456564.1"/>
    </source>
</evidence>
<reference evidence="1 2" key="1">
    <citation type="submission" date="2021-06" db="EMBL/GenBank/DDBJ databases">
        <title>Updating the genus Pseudomonas: Description of 43 new species and partition of the Pseudomonas putida group.</title>
        <authorList>
            <person name="Girard L."/>
            <person name="Lood C."/>
            <person name="Vandamme P."/>
            <person name="Rokni-Zadeh H."/>
            <person name="Van Noort V."/>
            <person name="Hofte M."/>
            <person name="Lavigne R."/>
            <person name="De Mot R."/>
        </authorList>
    </citation>
    <scope>NUCLEOTIDE SEQUENCE [LARGE SCALE GENOMIC DNA]</scope>
    <source>
        <strain evidence="1 2">COR58</strain>
    </source>
</reference>
<comment type="caution">
    <text evidence="1">The sequence shown here is derived from an EMBL/GenBank/DDBJ whole genome shotgun (WGS) entry which is preliminary data.</text>
</comment>
<gene>
    <name evidence="1" type="ORF">KVG96_01170</name>
</gene>
<accession>A0ABS6P7X0</accession>
<dbReference type="EMBL" id="JAHSTS010000001">
    <property type="protein sequence ID" value="MBV4456564.1"/>
    <property type="molecule type" value="Genomic_DNA"/>
</dbReference>
<protein>
    <submittedName>
        <fullName evidence="1">Uncharacterized protein</fullName>
    </submittedName>
</protein>
<keyword evidence="2" id="KW-1185">Reference proteome</keyword>
<proteinExistence type="predicted"/>
<sequence length="190" mass="21588">MKTNRQQSFIATLELGTSHVNFLGQLHGTPATRLDTHYSGGFFTGVSKRHNDSHLLGHRDRQEIVDPAPMTIYFRCTDDYYHLYIRSHVVYSGHCVSKDHAGFLGAFLPAGRDTTSFNLLSLDNQVITLRDLPRDTHRVRLQARNARPVGSILRRGAPYRYMGETDEKGIVFTLRILERNASFLSDPDEV</sequence>
<organism evidence="1 2">
    <name type="scientific">Pseudomonas ekonensis</name>
    <dbReference type="NCBI Taxonomy" id="2842353"/>
    <lineage>
        <taxon>Bacteria</taxon>
        <taxon>Pseudomonadati</taxon>
        <taxon>Pseudomonadota</taxon>
        <taxon>Gammaproteobacteria</taxon>
        <taxon>Pseudomonadales</taxon>
        <taxon>Pseudomonadaceae</taxon>
        <taxon>Pseudomonas</taxon>
    </lineage>
</organism>
<evidence type="ECO:0000313" key="2">
    <source>
        <dbReference type="Proteomes" id="UP000765224"/>
    </source>
</evidence>
<dbReference type="Proteomes" id="UP000765224">
    <property type="component" value="Unassembled WGS sequence"/>
</dbReference>
<dbReference type="RefSeq" id="WP_217890518.1">
    <property type="nucleotide sequence ID" value="NZ_JAHSTS010000001.1"/>
</dbReference>
<name>A0ABS6P7X0_9PSED</name>